<dbReference type="InterPro" id="IPR038221">
    <property type="entry name" value="YidC_periplasmic_sf"/>
</dbReference>
<dbReference type="GO" id="GO:0032977">
    <property type="term" value="F:membrane insertase activity"/>
    <property type="evidence" value="ECO:0007669"/>
    <property type="project" value="InterPro"/>
</dbReference>
<evidence type="ECO:0000256" key="11">
    <source>
        <dbReference type="ARBA" id="ARBA00033245"/>
    </source>
</evidence>
<dbReference type="PRINTS" id="PR00701">
    <property type="entry name" value="60KDINNERMP"/>
</dbReference>
<evidence type="ECO:0000256" key="10">
    <source>
        <dbReference type="ARBA" id="ARBA00023186"/>
    </source>
</evidence>
<feature type="transmembrane region" description="Helical" evidence="13">
    <location>
        <begin position="98"/>
        <end position="117"/>
    </location>
</feature>
<keyword evidence="6 13" id="KW-0812">Transmembrane</keyword>
<dbReference type="PANTHER" id="PTHR12428:SF65">
    <property type="entry name" value="CYTOCHROME C OXIDASE ASSEMBLY PROTEIN COX18, MITOCHONDRIAL"/>
    <property type="match status" value="1"/>
</dbReference>
<feature type="domain" description="Membrane insertase YidC N-terminal" evidence="15">
    <location>
        <begin position="1"/>
        <end position="70"/>
    </location>
</feature>
<dbReference type="Pfam" id="PF02096">
    <property type="entry name" value="60KD_IMP"/>
    <property type="match status" value="1"/>
</dbReference>
<name>A0A0W8FT32_9ZZZZ</name>
<dbReference type="GO" id="GO:0005886">
    <property type="term" value="C:plasma membrane"/>
    <property type="evidence" value="ECO:0007669"/>
    <property type="project" value="UniProtKB-SubCell"/>
</dbReference>
<dbReference type="EMBL" id="LNQE01000863">
    <property type="protein sequence ID" value="KUG24085.1"/>
    <property type="molecule type" value="Genomic_DNA"/>
</dbReference>
<keyword evidence="8 13" id="KW-1133">Transmembrane helix</keyword>
<organism evidence="16">
    <name type="scientific">hydrocarbon metagenome</name>
    <dbReference type="NCBI Taxonomy" id="938273"/>
    <lineage>
        <taxon>unclassified sequences</taxon>
        <taxon>metagenomes</taxon>
        <taxon>ecological metagenomes</taxon>
    </lineage>
</organism>
<dbReference type="CDD" id="cd20070">
    <property type="entry name" value="5TM_YidC_Alb3"/>
    <property type="match status" value="1"/>
</dbReference>
<evidence type="ECO:0000313" key="16">
    <source>
        <dbReference type="EMBL" id="KUG24085.1"/>
    </source>
</evidence>
<evidence type="ECO:0000259" key="14">
    <source>
        <dbReference type="Pfam" id="PF02096"/>
    </source>
</evidence>
<comment type="similarity">
    <text evidence="2">Belongs to the OXA1/ALB3/YidC family. Type 1 subfamily.</text>
</comment>
<keyword evidence="7" id="KW-0653">Protein transport</keyword>
<dbReference type="GO" id="GO:0015031">
    <property type="term" value="P:protein transport"/>
    <property type="evidence" value="ECO:0007669"/>
    <property type="project" value="UniProtKB-KW"/>
</dbReference>
<evidence type="ECO:0000256" key="8">
    <source>
        <dbReference type="ARBA" id="ARBA00022989"/>
    </source>
</evidence>
<dbReference type="Gene3D" id="2.70.98.90">
    <property type="match status" value="1"/>
</dbReference>
<evidence type="ECO:0000256" key="5">
    <source>
        <dbReference type="ARBA" id="ARBA00022475"/>
    </source>
</evidence>
<dbReference type="AlphaFoldDB" id="A0A0W8FT32"/>
<dbReference type="NCBIfam" id="TIGR03592">
    <property type="entry name" value="yidC_oxa1_cterm"/>
    <property type="match status" value="1"/>
</dbReference>
<evidence type="ECO:0000259" key="15">
    <source>
        <dbReference type="Pfam" id="PF14849"/>
    </source>
</evidence>
<feature type="transmembrane region" description="Helical" evidence="13">
    <location>
        <begin position="167"/>
        <end position="188"/>
    </location>
</feature>
<feature type="transmembrane region" description="Helical" evidence="13">
    <location>
        <begin position="239"/>
        <end position="262"/>
    </location>
</feature>
<proteinExistence type="inferred from homology"/>
<dbReference type="InterPro" id="IPR001708">
    <property type="entry name" value="YidC/ALB3/OXA1/COX18"/>
</dbReference>
<dbReference type="HAMAP" id="MF_01810">
    <property type="entry name" value="YidC_type1"/>
    <property type="match status" value="1"/>
</dbReference>
<dbReference type="Pfam" id="PF14849">
    <property type="entry name" value="YidC_periplas"/>
    <property type="match status" value="1"/>
</dbReference>
<dbReference type="InterPro" id="IPR019998">
    <property type="entry name" value="Membr_insert_YidC"/>
</dbReference>
<protein>
    <recommendedName>
        <fullName evidence="3">Membrane protein insertase YidC</fullName>
    </recommendedName>
    <alternativeName>
        <fullName evidence="12">Foldase YidC</fullName>
    </alternativeName>
    <alternativeName>
        <fullName evidence="11">Membrane integrase YidC</fullName>
    </alternativeName>
</protein>
<evidence type="ECO:0000256" key="7">
    <source>
        <dbReference type="ARBA" id="ARBA00022927"/>
    </source>
</evidence>
<reference evidence="16" key="1">
    <citation type="journal article" date="2015" name="Proc. Natl. Acad. Sci. U.S.A.">
        <title>Networks of energetic and metabolic interactions define dynamics in microbial communities.</title>
        <authorList>
            <person name="Embree M."/>
            <person name="Liu J.K."/>
            <person name="Al-Bassam M.M."/>
            <person name="Zengler K."/>
        </authorList>
    </citation>
    <scope>NUCLEOTIDE SEQUENCE</scope>
</reference>
<feature type="domain" description="Membrane insertase YidC/Oxa/ALB C-terminal" evidence="14">
    <location>
        <begin position="98"/>
        <end position="276"/>
    </location>
</feature>
<gene>
    <name evidence="16" type="ORF">ASZ90_006090</name>
</gene>
<evidence type="ECO:0000256" key="9">
    <source>
        <dbReference type="ARBA" id="ARBA00023136"/>
    </source>
</evidence>
<comment type="caution">
    <text evidence="16">The sequence shown here is derived from an EMBL/GenBank/DDBJ whole genome shotgun (WGS) entry which is preliminary data.</text>
</comment>
<sequence>MAAVIPQDPSLTTINMSRDQNNVVSVAIKGTKSVIPPNQSDSIKYSLFIGPKDYILLKKLGISLEEAVEFDSFIPGLKWLSIGLLIFIKFLYQYVANYGIAIIMLTIFIKLIFWPLGNISYKSMKEMQKLQPKLVELKEKYKNDQAKIGQETMALYKAHKVNPLSGCLPMLIQIPVFIGLYNTLLYAIELRHSPLFWWIQDLSAKDPYYITPIIMGATQFIQQKMTPFTGDPMMAKMMLIMPIVFTFLFLNFPAGLVIYWLLNNVLSIGQQIYINKKFAD</sequence>
<evidence type="ECO:0000256" key="6">
    <source>
        <dbReference type="ARBA" id="ARBA00022692"/>
    </source>
</evidence>
<accession>A0A0W8FT32</accession>
<evidence type="ECO:0000256" key="12">
    <source>
        <dbReference type="ARBA" id="ARBA00033342"/>
    </source>
</evidence>
<dbReference type="PRINTS" id="PR01900">
    <property type="entry name" value="YIDCPROTEIN"/>
</dbReference>
<evidence type="ECO:0000256" key="4">
    <source>
        <dbReference type="ARBA" id="ARBA00022448"/>
    </source>
</evidence>
<evidence type="ECO:0000256" key="2">
    <source>
        <dbReference type="ARBA" id="ARBA00010527"/>
    </source>
</evidence>
<evidence type="ECO:0000256" key="13">
    <source>
        <dbReference type="SAM" id="Phobius"/>
    </source>
</evidence>
<dbReference type="GO" id="GO:0051205">
    <property type="term" value="P:protein insertion into membrane"/>
    <property type="evidence" value="ECO:0007669"/>
    <property type="project" value="TreeGrafter"/>
</dbReference>
<dbReference type="InterPro" id="IPR047196">
    <property type="entry name" value="YidC_ALB_C"/>
</dbReference>
<keyword evidence="5" id="KW-1003">Cell membrane</keyword>
<keyword evidence="4" id="KW-0813">Transport</keyword>
<dbReference type="InterPro" id="IPR028055">
    <property type="entry name" value="YidC/Oxa/ALB_C"/>
</dbReference>
<evidence type="ECO:0000256" key="1">
    <source>
        <dbReference type="ARBA" id="ARBA00004429"/>
    </source>
</evidence>
<keyword evidence="10" id="KW-0143">Chaperone</keyword>
<keyword evidence="9 13" id="KW-0472">Membrane</keyword>
<dbReference type="PANTHER" id="PTHR12428">
    <property type="entry name" value="OXA1"/>
    <property type="match status" value="1"/>
</dbReference>
<evidence type="ECO:0000256" key="3">
    <source>
        <dbReference type="ARBA" id="ARBA00015325"/>
    </source>
</evidence>
<comment type="subcellular location">
    <subcellularLocation>
        <location evidence="1">Cell inner membrane</location>
        <topology evidence="1">Multi-pass membrane protein</topology>
    </subcellularLocation>
</comment>
<dbReference type="InterPro" id="IPR028053">
    <property type="entry name" value="Membr_insert_YidC_N"/>
</dbReference>